<organism evidence="2 3">
    <name type="scientific">Stachybotrys chartarum (strain CBS 109288 / IBT 7711)</name>
    <name type="common">Toxic black mold</name>
    <name type="synonym">Stilbospora chartarum</name>
    <dbReference type="NCBI Taxonomy" id="1280523"/>
    <lineage>
        <taxon>Eukaryota</taxon>
        <taxon>Fungi</taxon>
        <taxon>Dikarya</taxon>
        <taxon>Ascomycota</taxon>
        <taxon>Pezizomycotina</taxon>
        <taxon>Sordariomycetes</taxon>
        <taxon>Hypocreomycetidae</taxon>
        <taxon>Hypocreales</taxon>
        <taxon>Stachybotryaceae</taxon>
        <taxon>Stachybotrys</taxon>
    </lineage>
</organism>
<dbReference type="Proteomes" id="UP000028045">
    <property type="component" value="Unassembled WGS sequence"/>
</dbReference>
<proteinExistence type="predicted"/>
<dbReference type="AlphaFoldDB" id="A0A084AGI3"/>
<name>A0A084AGI3_STACB</name>
<dbReference type="HOGENOM" id="CLU_098383_0_0_1"/>
<dbReference type="EMBL" id="KL648739">
    <property type="protein sequence ID" value="KEY64412.1"/>
    <property type="molecule type" value="Genomic_DNA"/>
</dbReference>
<sequence>MRKADNVGHPTCGHPPIAATSNSLKPQKVSPLIIGPRFTTSTHTIKIEQSLLQSIAIGGIGFLRFFQGFDINSGERVLALTDSSESPAFVPAEWCLPVLEPLAPYTLVSVAAHLLAGYVLSLTAPGNTLLVHEADVTFEAALRAQASRKNIKPVFVASDRDKVDTGGYIYLHPGFSHHPIQSAVPCNATVFISFSQGLKSDILRETIAKHLAPGCLRISKETLLGNAIRSYSQFNSIMNLLPRLEQA</sequence>
<keyword evidence="3" id="KW-1185">Reference proteome</keyword>
<evidence type="ECO:0000313" key="3">
    <source>
        <dbReference type="Proteomes" id="UP000028045"/>
    </source>
</evidence>
<gene>
    <name evidence="2" type="ORF">S7711_11262</name>
</gene>
<evidence type="ECO:0000256" key="1">
    <source>
        <dbReference type="SAM" id="MobiDB-lite"/>
    </source>
</evidence>
<accession>A0A084AGI3</accession>
<evidence type="ECO:0000313" key="2">
    <source>
        <dbReference type="EMBL" id="KEY64412.1"/>
    </source>
</evidence>
<feature type="region of interest" description="Disordered" evidence="1">
    <location>
        <begin position="1"/>
        <end position="22"/>
    </location>
</feature>
<protein>
    <submittedName>
        <fullName evidence="2">Uncharacterized protein</fullName>
    </submittedName>
</protein>
<reference evidence="2 3" key="1">
    <citation type="journal article" date="2014" name="BMC Genomics">
        <title>Comparative genome sequencing reveals chemotype-specific gene clusters in the toxigenic black mold Stachybotrys.</title>
        <authorList>
            <person name="Semeiks J."/>
            <person name="Borek D."/>
            <person name="Otwinowski Z."/>
            <person name="Grishin N.V."/>
        </authorList>
    </citation>
    <scope>NUCLEOTIDE SEQUENCE [LARGE SCALE GENOMIC DNA]</scope>
    <source>
        <strain evidence="3">CBS 109288 / IBT 7711</strain>
    </source>
</reference>